<proteinExistence type="predicted"/>
<evidence type="ECO:0008006" key="3">
    <source>
        <dbReference type="Google" id="ProtNLM"/>
    </source>
</evidence>
<evidence type="ECO:0000313" key="2">
    <source>
        <dbReference type="Proteomes" id="UP000649573"/>
    </source>
</evidence>
<accession>A0ABQ2V8M7</accession>
<organism evidence="1 2">
    <name type="scientific">Lentzea flava</name>
    <dbReference type="NCBI Taxonomy" id="103732"/>
    <lineage>
        <taxon>Bacteria</taxon>
        <taxon>Bacillati</taxon>
        <taxon>Actinomycetota</taxon>
        <taxon>Actinomycetes</taxon>
        <taxon>Pseudonocardiales</taxon>
        <taxon>Pseudonocardiaceae</taxon>
        <taxon>Lentzea</taxon>
    </lineage>
</organism>
<gene>
    <name evidence="1" type="ORF">GCM10010178_76330</name>
</gene>
<sequence>MTADLIAAEVPAACCGDHLPGGCCAAVDCVPCCPECPTCPTLARLDPAERAAEVARHHHLLADLGEWAR</sequence>
<dbReference type="Proteomes" id="UP000649573">
    <property type="component" value="Unassembled WGS sequence"/>
</dbReference>
<dbReference type="RefSeq" id="WP_189258655.1">
    <property type="nucleotide sequence ID" value="NZ_BMRE01000053.1"/>
</dbReference>
<comment type="caution">
    <text evidence="1">The sequence shown here is derived from an EMBL/GenBank/DDBJ whole genome shotgun (WGS) entry which is preliminary data.</text>
</comment>
<name>A0ABQ2V8M7_9PSEU</name>
<keyword evidence="2" id="KW-1185">Reference proteome</keyword>
<dbReference type="EMBL" id="BMRE01000053">
    <property type="protein sequence ID" value="GGU73493.1"/>
    <property type="molecule type" value="Genomic_DNA"/>
</dbReference>
<protein>
    <recommendedName>
        <fullName evidence="3">4Fe-4S ferredoxin-type domain-containing protein</fullName>
    </recommendedName>
</protein>
<evidence type="ECO:0000313" key="1">
    <source>
        <dbReference type="EMBL" id="GGU73493.1"/>
    </source>
</evidence>
<reference evidence="2" key="1">
    <citation type="journal article" date="2019" name="Int. J. Syst. Evol. Microbiol.">
        <title>The Global Catalogue of Microorganisms (GCM) 10K type strain sequencing project: providing services to taxonomists for standard genome sequencing and annotation.</title>
        <authorList>
            <consortium name="The Broad Institute Genomics Platform"/>
            <consortium name="The Broad Institute Genome Sequencing Center for Infectious Disease"/>
            <person name="Wu L."/>
            <person name="Ma J."/>
        </authorList>
    </citation>
    <scope>NUCLEOTIDE SEQUENCE [LARGE SCALE GENOMIC DNA]</scope>
    <source>
        <strain evidence="2">JCM 3296</strain>
    </source>
</reference>